<name>A0AAV7IUR6_COTGL</name>
<comment type="caution">
    <text evidence="2">The sequence shown here is derived from an EMBL/GenBank/DDBJ whole genome shotgun (WGS) entry which is preliminary data.</text>
</comment>
<organism evidence="2 3">
    <name type="scientific">Cotesia glomerata</name>
    <name type="common">Lepidopteran parasitic wasp</name>
    <name type="synonym">Apanteles glomeratus</name>
    <dbReference type="NCBI Taxonomy" id="32391"/>
    <lineage>
        <taxon>Eukaryota</taxon>
        <taxon>Metazoa</taxon>
        <taxon>Ecdysozoa</taxon>
        <taxon>Arthropoda</taxon>
        <taxon>Hexapoda</taxon>
        <taxon>Insecta</taxon>
        <taxon>Pterygota</taxon>
        <taxon>Neoptera</taxon>
        <taxon>Endopterygota</taxon>
        <taxon>Hymenoptera</taxon>
        <taxon>Apocrita</taxon>
        <taxon>Ichneumonoidea</taxon>
        <taxon>Braconidae</taxon>
        <taxon>Microgastrinae</taxon>
        <taxon>Cotesia</taxon>
    </lineage>
</organism>
<feature type="transmembrane region" description="Helical" evidence="1">
    <location>
        <begin position="118"/>
        <end position="150"/>
    </location>
</feature>
<gene>
    <name evidence="2" type="ORF">KQX54_012330</name>
</gene>
<feature type="transmembrane region" description="Helical" evidence="1">
    <location>
        <begin position="28"/>
        <end position="50"/>
    </location>
</feature>
<dbReference type="EMBL" id="JAHXZJ010000747">
    <property type="protein sequence ID" value="KAH0557853.1"/>
    <property type="molecule type" value="Genomic_DNA"/>
</dbReference>
<keyword evidence="3" id="KW-1185">Reference proteome</keyword>
<dbReference type="Proteomes" id="UP000826195">
    <property type="component" value="Unassembled WGS sequence"/>
</dbReference>
<feature type="transmembrane region" description="Helical" evidence="1">
    <location>
        <begin position="156"/>
        <end position="172"/>
    </location>
</feature>
<keyword evidence="1" id="KW-0472">Membrane</keyword>
<evidence type="ECO:0000313" key="3">
    <source>
        <dbReference type="Proteomes" id="UP000826195"/>
    </source>
</evidence>
<sequence length="173" mass="19466">MKINISISTNMKTGSSRITGVTAYRELFYPWCLVCFPVRIVAAAMANYLLRRSMNSNRNYISLDIQLELSVRLGEVPSKWRDINAHLVFPLLKNTIARHCLLTDTTPVQCQRRNKKPLLLFCCSALFCSAVLILGLVLGLLSATGFYLSVVKSLDILQTMLFLLAFFISLNLS</sequence>
<reference evidence="2 3" key="1">
    <citation type="journal article" date="2021" name="J. Hered.">
        <title>A chromosome-level genome assembly of the parasitoid wasp, Cotesia glomerata (Hymenoptera: Braconidae).</title>
        <authorList>
            <person name="Pinto B.J."/>
            <person name="Weis J.J."/>
            <person name="Gamble T."/>
            <person name="Ode P.J."/>
            <person name="Paul R."/>
            <person name="Zaspel J.M."/>
        </authorList>
    </citation>
    <scope>NUCLEOTIDE SEQUENCE [LARGE SCALE GENOMIC DNA]</scope>
    <source>
        <strain evidence="2">CgM1</strain>
    </source>
</reference>
<evidence type="ECO:0000256" key="1">
    <source>
        <dbReference type="SAM" id="Phobius"/>
    </source>
</evidence>
<keyword evidence="1" id="KW-1133">Transmembrane helix</keyword>
<protein>
    <submittedName>
        <fullName evidence="2">Uncharacterized protein</fullName>
    </submittedName>
</protein>
<accession>A0AAV7IUR6</accession>
<evidence type="ECO:0000313" key="2">
    <source>
        <dbReference type="EMBL" id="KAH0557853.1"/>
    </source>
</evidence>
<proteinExistence type="predicted"/>
<keyword evidence="1" id="KW-0812">Transmembrane</keyword>
<dbReference type="AlphaFoldDB" id="A0AAV7IUR6"/>